<dbReference type="AlphaFoldDB" id="A0A4R3UBV8"/>
<proteinExistence type="predicted"/>
<organism evidence="2 3">
    <name type="scientific">Roseateles saccharophilus</name>
    <name type="common">Pseudomonas saccharophila</name>
    <dbReference type="NCBI Taxonomy" id="304"/>
    <lineage>
        <taxon>Bacteria</taxon>
        <taxon>Pseudomonadati</taxon>
        <taxon>Pseudomonadota</taxon>
        <taxon>Betaproteobacteria</taxon>
        <taxon>Burkholderiales</taxon>
        <taxon>Sphaerotilaceae</taxon>
        <taxon>Roseateles</taxon>
    </lineage>
</organism>
<comment type="caution">
    <text evidence="2">The sequence shown here is derived from an EMBL/GenBank/DDBJ whole genome shotgun (WGS) entry which is preliminary data.</text>
</comment>
<accession>A0A4R3UBV8</accession>
<sequence>MWALQFTPRVAISEDAVLMEVGASTRLFGGRRALRDRVVAEAAELGVQKVAWAPTGLAAHAFARCNIENGFKKPLQELLDRRPMECLSAVRPHATDLAQTGCRTLGDVRARPRHGLARRWGKQLRLAIDQAYGHEPEAFEWEVLPDAFRARLELPFRVEHAPALLQGARRLLVQMCGWLCARHAGTTAFTLHWSHDAMRPRDAGEGGHITVGTADPTRDVEHLCRLLAEHLTKIQLAAPVGDLVLTADQVNDQAGSNGQLFPDESEDGEAPHLVLERIAARVGPQAVKRCVVNEDHRQEWMAHWQPADVPVPRKPAASTDLPQPTWVLPEPLRLAVRNNRPVYQGELQVLAGPQCIEAGWWDRDEEAAAGRLVVRDYWIAESGRAGTLWIFQAKLDDGIAWYLHGIFG</sequence>
<gene>
    <name evidence="2" type="ORF">EV671_105210</name>
</gene>
<dbReference type="CDD" id="cd03468">
    <property type="entry name" value="PolY_like"/>
    <property type="match status" value="1"/>
</dbReference>
<dbReference type="InterPro" id="IPR043502">
    <property type="entry name" value="DNA/RNA_pol_sf"/>
</dbReference>
<reference evidence="2 3" key="1">
    <citation type="submission" date="2019-03" db="EMBL/GenBank/DDBJ databases">
        <title>Genomic Encyclopedia of Type Strains, Phase IV (KMG-IV): sequencing the most valuable type-strain genomes for metagenomic binning, comparative biology and taxonomic classification.</title>
        <authorList>
            <person name="Goeker M."/>
        </authorList>
    </citation>
    <scope>NUCLEOTIDE SEQUENCE [LARGE SCALE GENOMIC DNA]</scope>
    <source>
        <strain evidence="2 3">DSM 654</strain>
    </source>
</reference>
<dbReference type="PANTHER" id="PTHR35369">
    <property type="entry name" value="BLR3025 PROTEIN-RELATED"/>
    <property type="match status" value="1"/>
</dbReference>
<evidence type="ECO:0000313" key="3">
    <source>
        <dbReference type="Proteomes" id="UP000295110"/>
    </source>
</evidence>
<dbReference type="GO" id="GO:0006281">
    <property type="term" value="P:DNA repair"/>
    <property type="evidence" value="ECO:0007669"/>
    <property type="project" value="TreeGrafter"/>
</dbReference>
<keyword evidence="3" id="KW-1185">Reference proteome</keyword>
<dbReference type="PANTHER" id="PTHR35369:SF2">
    <property type="entry name" value="BLR3025 PROTEIN"/>
    <property type="match status" value="1"/>
</dbReference>
<name>A0A4R3UBV8_ROSSA</name>
<dbReference type="SUPFAM" id="SSF56672">
    <property type="entry name" value="DNA/RNA polymerases"/>
    <property type="match status" value="1"/>
</dbReference>
<protein>
    <submittedName>
        <fullName evidence="2">Protein ImuB</fullName>
    </submittedName>
</protein>
<evidence type="ECO:0000313" key="2">
    <source>
        <dbReference type="EMBL" id="TCU84657.1"/>
    </source>
</evidence>
<dbReference type="RefSeq" id="WP_338139962.1">
    <property type="nucleotide sequence ID" value="NZ_CBCSGL010000077.1"/>
</dbReference>
<dbReference type="EMBL" id="SMBU01000052">
    <property type="protein sequence ID" value="TCU84657.1"/>
    <property type="molecule type" value="Genomic_DNA"/>
</dbReference>
<dbReference type="InterPro" id="IPR050356">
    <property type="entry name" value="SulA_CellDiv_inhibitor"/>
</dbReference>
<keyword evidence="1" id="KW-0227">DNA damage</keyword>
<dbReference type="Proteomes" id="UP000295110">
    <property type="component" value="Unassembled WGS sequence"/>
</dbReference>
<evidence type="ECO:0000256" key="1">
    <source>
        <dbReference type="ARBA" id="ARBA00022763"/>
    </source>
</evidence>